<feature type="region of interest" description="Disordered" evidence="1">
    <location>
        <begin position="1"/>
        <end position="36"/>
    </location>
</feature>
<reference evidence="2 3" key="1">
    <citation type="submission" date="2019-12" db="EMBL/GenBank/DDBJ databases">
        <authorList>
            <person name="Jiao W.-B."/>
            <person name="Schneeberger K."/>
        </authorList>
    </citation>
    <scope>NUCLEOTIDE SEQUENCE [LARGE SCALE GENOMIC DNA]</scope>
    <source>
        <strain evidence="3">cv. C24</strain>
    </source>
</reference>
<evidence type="ECO:0000256" key="1">
    <source>
        <dbReference type="SAM" id="MobiDB-lite"/>
    </source>
</evidence>
<proteinExistence type="predicted"/>
<dbReference type="Proteomes" id="UP000434276">
    <property type="component" value="Unassembled WGS sequence"/>
</dbReference>
<organism evidence="2 3">
    <name type="scientific">Arabidopsis thaliana</name>
    <name type="common">Mouse-ear cress</name>
    <dbReference type="NCBI Taxonomy" id="3702"/>
    <lineage>
        <taxon>Eukaryota</taxon>
        <taxon>Viridiplantae</taxon>
        <taxon>Streptophyta</taxon>
        <taxon>Embryophyta</taxon>
        <taxon>Tracheophyta</taxon>
        <taxon>Spermatophyta</taxon>
        <taxon>Magnoliopsida</taxon>
        <taxon>eudicotyledons</taxon>
        <taxon>Gunneridae</taxon>
        <taxon>Pentapetalae</taxon>
        <taxon>rosids</taxon>
        <taxon>malvids</taxon>
        <taxon>Brassicales</taxon>
        <taxon>Brassicaceae</taxon>
        <taxon>Camelineae</taxon>
        <taxon>Arabidopsis</taxon>
    </lineage>
</organism>
<feature type="compositionally biased region" description="Acidic residues" evidence="1">
    <location>
        <begin position="17"/>
        <end position="33"/>
    </location>
</feature>
<sequence>MAEDSESTESTMSIESDPSECPENADDHDDLLSSEEANHVEWMITKDGELFAVPTENATEEQANEILNNMLSMFYVPSTDEEGSLGVLNLGTIGEHGLELEEANGDLFDVPVIQADGAFGEMNEYGANNEYEMLMLMGIDEENENGAIENEIENELEHAIDQLIAKCAQDYGPNGSQDILMITNPSEVDSCWENEMFKGNEPSDDEGNGRSKGKMIDKAGEDERQKGKRAAELEMESEKAKDQRIIGVNPHPLGIGYGINSKVKPRIRATARKSVGRKLATPAKRPCDICGHTDHLTEDCLYSSPTMPYMDNYTKCYCCRGLGHVSMYCPYVAPNAGERSLRGVGPLMTAGAEEKCLNEGMPSFLWVSQLTTCVQTVLKHQRARTGKYGQEWAQMGKDGRVVANYQTWSRSQLSLGAEVGVTPVAICHYAIVRRHLSPVGAAAFRTCGSGQKAFPNLVKFALGRGNSVRDLRIIACGRENLTMSKESSTVLEKLCPKPKKLSELSNP</sequence>
<feature type="region of interest" description="Disordered" evidence="1">
    <location>
        <begin position="195"/>
        <end position="242"/>
    </location>
</feature>
<protein>
    <recommendedName>
        <fullName evidence="4">CCHC-type domain-containing protein</fullName>
    </recommendedName>
</protein>
<evidence type="ECO:0000313" key="2">
    <source>
        <dbReference type="EMBL" id="CAA0384240.1"/>
    </source>
</evidence>
<feature type="compositionally biased region" description="Basic and acidic residues" evidence="1">
    <location>
        <begin position="214"/>
        <end position="242"/>
    </location>
</feature>
<gene>
    <name evidence="2" type="ORF">C24_LOCUS14430</name>
</gene>
<dbReference type="OrthoDB" id="10490987at2759"/>
<dbReference type="EMBL" id="CACSHJ010000089">
    <property type="protein sequence ID" value="CAA0384240.1"/>
    <property type="molecule type" value="Genomic_DNA"/>
</dbReference>
<name>A0A5S9XHN1_ARATH</name>
<evidence type="ECO:0000313" key="3">
    <source>
        <dbReference type="Proteomes" id="UP000434276"/>
    </source>
</evidence>
<dbReference type="Gene3D" id="4.10.60.10">
    <property type="entry name" value="Zinc finger, CCHC-type"/>
    <property type="match status" value="1"/>
</dbReference>
<dbReference type="AlphaFoldDB" id="A0A5S9XHN1"/>
<evidence type="ECO:0008006" key="4">
    <source>
        <dbReference type="Google" id="ProtNLM"/>
    </source>
</evidence>
<accession>A0A5S9XHN1</accession>